<dbReference type="AlphaFoldDB" id="A0AAI8YDU6"/>
<reference evidence="1" key="1">
    <citation type="submission" date="2023-10" db="EMBL/GenBank/DDBJ databases">
        <authorList>
            <person name="Hackl T."/>
        </authorList>
    </citation>
    <scope>NUCLEOTIDE SEQUENCE</scope>
</reference>
<sequence>MSVGFGFSVDDFLAALNLVGTVIDCLRESSASGAAYRELIQELYTLESALLRVKRLDLDAGQRAEKVALRQAATQCQRTIDDFWKTAIVRYYPHLREGGSGSRLKDGWAKIRWTFLKADNVEKFKSDIRAHTGSIEVLLLTVQLEATSMAAREQGRQHSVKQGKELLESTANIVQGNLRVFQMVFDIHQFILSLPAQVHRQQAVYMIDAFG</sequence>
<keyword evidence="2" id="KW-1185">Reference proteome</keyword>
<evidence type="ECO:0000313" key="1">
    <source>
        <dbReference type="EMBL" id="CAJ2501105.1"/>
    </source>
</evidence>
<gene>
    <name evidence="1" type="ORF">KHLLAP_LOCUS1573</name>
</gene>
<dbReference type="PANTHER" id="PTHR38886:SF1">
    <property type="entry name" value="NACHT-NTPASE AND P-LOOP NTPASES N-TERMINAL DOMAIN-CONTAINING PROTEIN"/>
    <property type="match status" value="1"/>
</dbReference>
<comment type="caution">
    <text evidence="1">The sequence shown here is derived from an EMBL/GenBank/DDBJ whole genome shotgun (WGS) entry which is preliminary data.</text>
</comment>
<dbReference type="Proteomes" id="UP001295740">
    <property type="component" value="Unassembled WGS sequence"/>
</dbReference>
<name>A0AAI8YDU6_9PEZI</name>
<proteinExistence type="predicted"/>
<accession>A0AAI8YDU6</accession>
<organism evidence="1 2">
    <name type="scientific">Anthostomella pinea</name>
    <dbReference type="NCBI Taxonomy" id="933095"/>
    <lineage>
        <taxon>Eukaryota</taxon>
        <taxon>Fungi</taxon>
        <taxon>Dikarya</taxon>
        <taxon>Ascomycota</taxon>
        <taxon>Pezizomycotina</taxon>
        <taxon>Sordariomycetes</taxon>
        <taxon>Xylariomycetidae</taxon>
        <taxon>Xylariales</taxon>
        <taxon>Xylariaceae</taxon>
        <taxon>Anthostomella</taxon>
    </lineage>
</organism>
<protein>
    <submittedName>
        <fullName evidence="1">Uu.00g039580.m01.CDS01</fullName>
    </submittedName>
</protein>
<dbReference type="PANTHER" id="PTHR38886">
    <property type="entry name" value="SESA DOMAIN-CONTAINING PROTEIN"/>
    <property type="match status" value="1"/>
</dbReference>
<evidence type="ECO:0000313" key="2">
    <source>
        <dbReference type="Proteomes" id="UP001295740"/>
    </source>
</evidence>
<dbReference type="EMBL" id="CAUWAG010000003">
    <property type="protein sequence ID" value="CAJ2501105.1"/>
    <property type="molecule type" value="Genomic_DNA"/>
</dbReference>